<dbReference type="Pfam" id="PF13401">
    <property type="entry name" value="AAA_22"/>
    <property type="match status" value="1"/>
</dbReference>
<protein>
    <submittedName>
        <fullName evidence="3">Secretion ATPase, PEP-CTERM locus subfamily</fullName>
    </submittedName>
</protein>
<dbReference type="eggNOG" id="COG3267">
    <property type="taxonomic scope" value="Bacteria"/>
</dbReference>
<dbReference type="InterPro" id="IPR027417">
    <property type="entry name" value="P-loop_NTPase"/>
</dbReference>
<organism evidence="3 4">
    <name type="scientific">Nitrosococcus watsoni (strain C-113)</name>
    <dbReference type="NCBI Taxonomy" id="105559"/>
    <lineage>
        <taxon>Bacteria</taxon>
        <taxon>Pseudomonadati</taxon>
        <taxon>Pseudomonadota</taxon>
        <taxon>Gammaproteobacteria</taxon>
        <taxon>Chromatiales</taxon>
        <taxon>Chromatiaceae</taxon>
        <taxon>Nitrosococcus</taxon>
    </lineage>
</organism>
<dbReference type="PANTHER" id="PTHR35894">
    <property type="entry name" value="GENERAL SECRETION PATHWAY PROTEIN A-RELATED"/>
    <property type="match status" value="1"/>
</dbReference>
<evidence type="ECO:0000259" key="2">
    <source>
        <dbReference type="SMART" id="SM00382"/>
    </source>
</evidence>
<dbReference type="SMART" id="SM00382">
    <property type="entry name" value="AAA"/>
    <property type="match status" value="1"/>
</dbReference>
<dbReference type="InterPro" id="IPR003593">
    <property type="entry name" value="AAA+_ATPase"/>
</dbReference>
<name>D8K543_NITWC</name>
<proteinExistence type="predicted"/>
<dbReference type="RefSeq" id="WP_013220120.1">
    <property type="nucleotide sequence ID" value="NC_014315.1"/>
</dbReference>
<gene>
    <name evidence="3" type="ordered locus">Nwat_1082</name>
</gene>
<dbReference type="InterPro" id="IPR049945">
    <property type="entry name" value="AAA_22"/>
</dbReference>
<dbReference type="OrthoDB" id="9780149at2"/>
<dbReference type="STRING" id="105559.Nwat_1082"/>
<dbReference type="HOGENOM" id="CLU_024125_0_0_6"/>
<dbReference type="KEGG" id="nwa:Nwat_1082"/>
<reference evidence="3 4" key="1">
    <citation type="submission" date="2010-06" db="EMBL/GenBank/DDBJ databases">
        <title>Complete sequence of chromosome of Nitrosococcus watsoni C-113.</title>
        <authorList>
            <consortium name="US DOE Joint Genome Institute"/>
            <person name="Lucas S."/>
            <person name="Copeland A."/>
            <person name="Lapidus A."/>
            <person name="Cheng J.-F."/>
            <person name="Bruce D."/>
            <person name="Goodwin L."/>
            <person name="Pitluck S."/>
            <person name="Malfatti S.A."/>
            <person name="Chain P.S.G."/>
            <person name="Land M."/>
            <person name="Hauser L."/>
            <person name="Kyrpides N."/>
            <person name="Ivanova N."/>
            <person name="Cambell M.A."/>
            <person name="Heidelberg J.F."/>
            <person name="Klotz M.G."/>
            <person name="Woyke T."/>
        </authorList>
    </citation>
    <scope>NUCLEOTIDE SEQUENCE [LARGE SCALE GENOMIC DNA]</scope>
    <source>
        <strain evidence="3 4">C-113</strain>
    </source>
</reference>
<keyword evidence="4" id="KW-1185">Reference proteome</keyword>
<dbReference type="Proteomes" id="UP000000393">
    <property type="component" value="Chromosome"/>
</dbReference>
<dbReference type="NCBIfam" id="TIGR03015">
    <property type="entry name" value="pepcterm_ATPase"/>
    <property type="match status" value="1"/>
</dbReference>
<dbReference type="AlphaFoldDB" id="D8K543"/>
<dbReference type="SUPFAM" id="SSF52540">
    <property type="entry name" value="P-loop containing nucleoside triphosphate hydrolases"/>
    <property type="match status" value="1"/>
</dbReference>
<dbReference type="Gene3D" id="3.40.50.300">
    <property type="entry name" value="P-loop containing nucleotide triphosphate hydrolases"/>
    <property type="match status" value="1"/>
</dbReference>
<dbReference type="GO" id="GO:0016887">
    <property type="term" value="F:ATP hydrolysis activity"/>
    <property type="evidence" value="ECO:0007669"/>
    <property type="project" value="InterPro"/>
</dbReference>
<evidence type="ECO:0000256" key="1">
    <source>
        <dbReference type="SAM" id="MobiDB-lite"/>
    </source>
</evidence>
<accession>D8K543</accession>
<dbReference type="EMBL" id="CP002086">
    <property type="protein sequence ID" value="ADJ28020.1"/>
    <property type="molecule type" value="Genomic_DNA"/>
</dbReference>
<feature type="domain" description="AAA+ ATPase" evidence="2">
    <location>
        <begin position="42"/>
        <end position="207"/>
    </location>
</feature>
<sequence length="338" mass="37826">MYQKFYALTGKPFQLSSDPRFFYGSTIHKRALSYLRYGLMQGEGFIVITGPIGTGKTMLARTLVSELTDNNTVAAQVVTTQLEANDTLRIVAASYGLPHEGVTKAALLKTIECFLLERAQEGKQVLLLVDEAQNLPPESIEELRMLSNFQVGERALLQCFLLGQEEFRRTLALENMEQLRQRIIAAYHLNTLDRDETQGYIEHRLKLVGWKADPTIAGEAYNAIHEHTGGLPRRINSLCDRLLLYSYVEESHTIDEQAVNTVANEIAEESSHAGGKTEIQGETKIPVEKGSPNMENRLIQLEETVAALKKIIDRFAGEDQPDPPPSLKLRRISTGSKE</sequence>
<feature type="region of interest" description="Disordered" evidence="1">
    <location>
        <begin position="315"/>
        <end position="338"/>
    </location>
</feature>
<dbReference type="PANTHER" id="PTHR35894:SF5">
    <property type="entry name" value="MU-LIKE PROPHAGE FLUMU DNA TRANSPOSITION PROTEIN B"/>
    <property type="match status" value="1"/>
</dbReference>
<evidence type="ECO:0000313" key="3">
    <source>
        <dbReference type="EMBL" id="ADJ28020.1"/>
    </source>
</evidence>
<evidence type="ECO:0000313" key="4">
    <source>
        <dbReference type="Proteomes" id="UP000000393"/>
    </source>
</evidence>
<dbReference type="InterPro" id="IPR052026">
    <property type="entry name" value="ExeA_AAA_ATPase_DNA-bind"/>
</dbReference>
<feature type="region of interest" description="Disordered" evidence="1">
    <location>
        <begin position="269"/>
        <end position="290"/>
    </location>
</feature>
<dbReference type="InterPro" id="IPR017466">
    <property type="entry name" value="XrtA-assoc_ATPase-like"/>
</dbReference>